<feature type="binding site" evidence="2">
    <location>
        <position position="389"/>
    </location>
    <ligand>
        <name>substrate</name>
    </ligand>
</feature>
<dbReference type="InterPro" id="IPR036663">
    <property type="entry name" value="Fumarylacetoacetase_C_sf"/>
</dbReference>
<dbReference type="Pfam" id="PF03737">
    <property type="entry name" value="RraA-like"/>
    <property type="match status" value="1"/>
</dbReference>
<dbReference type="NCBIfam" id="NF009399">
    <property type="entry name" value="PRK12764.1"/>
    <property type="match status" value="1"/>
</dbReference>
<gene>
    <name evidence="4" type="ORF">LK10_02455</name>
</gene>
<dbReference type="EMBL" id="JTDL01000037">
    <property type="protein sequence ID" value="KHL04884.1"/>
    <property type="molecule type" value="Genomic_DNA"/>
</dbReference>
<dbReference type="Gene3D" id="3.50.30.40">
    <property type="entry name" value="Ribonuclease E inhibitor RraA/RraA-like"/>
    <property type="match status" value="1"/>
</dbReference>
<dbReference type="CDD" id="cd16841">
    <property type="entry name" value="RraA_family"/>
    <property type="match status" value="1"/>
</dbReference>
<proteinExistence type="predicted"/>
<feature type="domain" description="Fumarylacetoacetase-like C-terminal" evidence="3">
    <location>
        <begin position="17"/>
        <end position="222"/>
    </location>
</feature>
<dbReference type="PANTHER" id="PTHR11820">
    <property type="entry name" value="ACYLPYRUVASE"/>
    <property type="match status" value="1"/>
</dbReference>
<accession>A0A0B2ASL8</accession>
<dbReference type="GO" id="GO:0003824">
    <property type="term" value="F:catalytic activity"/>
    <property type="evidence" value="ECO:0007669"/>
    <property type="project" value="InterPro"/>
</dbReference>
<dbReference type="GO" id="GO:0046872">
    <property type="term" value="F:metal ion binding"/>
    <property type="evidence" value="ECO:0007669"/>
    <property type="project" value="UniProtKB-KW"/>
</dbReference>
<organism evidence="4 5">
    <name type="scientific">Sinomonas humi</name>
    <dbReference type="NCBI Taxonomy" id="1338436"/>
    <lineage>
        <taxon>Bacteria</taxon>
        <taxon>Bacillati</taxon>
        <taxon>Actinomycetota</taxon>
        <taxon>Actinomycetes</taxon>
        <taxon>Micrococcales</taxon>
        <taxon>Micrococcaceae</taxon>
        <taxon>Sinomonas</taxon>
    </lineage>
</organism>
<evidence type="ECO:0000259" key="3">
    <source>
        <dbReference type="Pfam" id="PF01557"/>
    </source>
</evidence>
<keyword evidence="1 2" id="KW-0479">Metal-binding</keyword>
<protein>
    <recommendedName>
        <fullName evidence="3">Fumarylacetoacetase-like C-terminal domain-containing protein</fullName>
    </recommendedName>
</protein>
<dbReference type="SUPFAM" id="SSF56529">
    <property type="entry name" value="FAH"/>
    <property type="match status" value="1"/>
</dbReference>
<dbReference type="NCBIfam" id="NF006093">
    <property type="entry name" value="PRK08245.1"/>
    <property type="match status" value="1"/>
</dbReference>
<dbReference type="InterPro" id="IPR036704">
    <property type="entry name" value="RraA/RraA-like_sf"/>
</dbReference>
<dbReference type="Pfam" id="PF01557">
    <property type="entry name" value="FAA_hydrolase"/>
    <property type="match status" value="1"/>
</dbReference>
<dbReference type="InterPro" id="IPR005493">
    <property type="entry name" value="RraA/RraA-like"/>
</dbReference>
<evidence type="ECO:0000256" key="1">
    <source>
        <dbReference type="ARBA" id="ARBA00022723"/>
    </source>
</evidence>
<evidence type="ECO:0000256" key="2">
    <source>
        <dbReference type="PIRSR" id="PIRSR605493-1"/>
    </source>
</evidence>
<feature type="binding site" evidence="2">
    <location>
        <position position="390"/>
    </location>
    <ligand>
        <name>Mg(2+)</name>
        <dbReference type="ChEBI" id="CHEBI:18420"/>
    </ligand>
</feature>
<dbReference type="SUPFAM" id="SSF89562">
    <property type="entry name" value="RraA-like"/>
    <property type="match status" value="1"/>
</dbReference>
<keyword evidence="5" id="KW-1185">Reference proteome</keyword>
<dbReference type="Gene3D" id="3.90.850.10">
    <property type="entry name" value="Fumarylacetoacetase-like, C-terminal domain"/>
    <property type="match status" value="1"/>
</dbReference>
<comment type="cofactor">
    <cofactor evidence="2">
        <name>Mg(2+)</name>
        <dbReference type="ChEBI" id="CHEBI:18420"/>
    </cofactor>
</comment>
<reference evidence="4 5" key="1">
    <citation type="submission" date="2014-09" db="EMBL/GenBank/DDBJ databases">
        <title>Genome sequence of Sinomonas sp. MUSC 117.</title>
        <authorList>
            <person name="Lee L.-H."/>
        </authorList>
    </citation>
    <scope>NUCLEOTIDE SEQUENCE [LARGE SCALE GENOMIC DNA]</scope>
    <source>
        <strain evidence="4 5">MUSC 117</strain>
    </source>
</reference>
<keyword evidence="2" id="KW-0460">Magnesium</keyword>
<sequence length="505" mass="53261">MEQRDRLGQDTIDAAGKVIAVHLNYPSRAAQRGRTPEVPSYFLKPATSLALSGAELERPQDVELFTFEGEVALIMGGRARNVGIDEAWQHVGWVTAANDAGLADLRWPDKGSNLRSKGADGIAPIGPTLLPAQELDPTNLRVRTWRNGELIQEDSTSTLIFPFAQLVADLSRLMTLHPGDIILTGTPAGATVAQPGDVLEVEVDGTALDGTPVSTGRLSNKVVQSDLVLSPLGALPKVNDAERIDAWGSAEAAGIAASDGQASDDRPASVLTPELEATLRSVGTATLSVQLRKRGMQNCHIEGLIPTKPGAKIVGVARTLRYIPAREDLFKTHGGGYNAQKRAVDSLRPGDILVMEARGEKGSGTLGDVLALRAQVLGAEAIITDGGIRDFGPVSGMDIPAWGSSAHPAVLGRKHVPWAVDETIACGGAAVQPGDVIVGDEDGLVVIPPQLVEEVANDAATQEREEAWVAERVAEGNPVNGLFPMNAEWRARYEADASSTAGRTS</sequence>
<dbReference type="PANTHER" id="PTHR11820:SF112">
    <property type="entry name" value="FUMARYLACETOACETATE HYDROLASE FAMILY PROTEIN (AFU_ORTHOLOGUE AFUA_1G02370)-RELATED"/>
    <property type="match status" value="1"/>
</dbReference>
<evidence type="ECO:0000313" key="5">
    <source>
        <dbReference type="Proteomes" id="UP000030982"/>
    </source>
</evidence>
<name>A0A0B2ASL8_9MICC</name>
<feature type="binding site" evidence="2">
    <location>
        <begin position="367"/>
        <end position="370"/>
    </location>
    <ligand>
        <name>substrate</name>
    </ligand>
</feature>
<evidence type="ECO:0000313" key="4">
    <source>
        <dbReference type="EMBL" id="KHL04884.1"/>
    </source>
</evidence>
<dbReference type="InterPro" id="IPR011234">
    <property type="entry name" value="Fumarylacetoacetase-like_C"/>
</dbReference>
<dbReference type="RefSeq" id="WP_043119859.1">
    <property type="nucleotide sequence ID" value="NZ_JTDL01000037.1"/>
</dbReference>
<dbReference type="Proteomes" id="UP000030982">
    <property type="component" value="Unassembled WGS sequence"/>
</dbReference>
<dbReference type="OrthoDB" id="9805307at2"/>
<comment type="caution">
    <text evidence="4">The sequence shown here is derived from an EMBL/GenBank/DDBJ whole genome shotgun (WGS) entry which is preliminary data.</text>
</comment>
<dbReference type="AlphaFoldDB" id="A0A0B2ASL8"/>
<dbReference type="STRING" id="1338436.LK10_02455"/>